<gene>
    <name evidence="1" type="ORF">L873DRAFT_1801500</name>
</gene>
<evidence type="ECO:0000313" key="1">
    <source>
        <dbReference type="EMBL" id="RPB02919.1"/>
    </source>
</evidence>
<accession>A0A3N4K0R9</accession>
<evidence type="ECO:0000313" key="2">
    <source>
        <dbReference type="Proteomes" id="UP000276215"/>
    </source>
</evidence>
<sequence>MFGPPLLANALGSAMVIWQITKNNGGDKGDITRVVKELKMGIALIEKRVDLINMKVNMTNDNMPMVTPEAMVVMGTRNDLGICEIRSGTKFCQLSRGEDC</sequence>
<protein>
    <submittedName>
        <fullName evidence="1">Uncharacterized protein</fullName>
    </submittedName>
</protein>
<organism evidence="1 2">
    <name type="scientific">Choiromyces venosus 120613-1</name>
    <dbReference type="NCBI Taxonomy" id="1336337"/>
    <lineage>
        <taxon>Eukaryota</taxon>
        <taxon>Fungi</taxon>
        <taxon>Dikarya</taxon>
        <taxon>Ascomycota</taxon>
        <taxon>Pezizomycotina</taxon>
        <taxon>Pezizomycetes</taxon>
        <taxon>Pezizales</taxon>
        <taxon>Tuberaceae</taxon>
        <taxon>Choiromyces</taxon>
    </lineage>
</organism>
<reference evidence="1 2" key="1">
    <citation type="journal article" date="2018" name="Nat. Ecol. Evol.">
        <title>Pezizomycetes genomes reveal the molecular basis of ectomycorrhizal truffle lifestyle.</title>
        <authorList>
            <person name="Murat C."/>
            <person name="Payen T."/>
            <person name="Noel B."/>
            <person name="Kuo A."/>
            <person name="Morin E."/>
            <person name="Chen J."/>
            <person name="Kohler A."/>
            <person name="Krizsan K."/>
            <person name="Balestrini R."/>
            <person name="Da Silva C."/>
            <person name="Montanini B."/>
            <person name="Hainaut M."/>
            <person name="Levati E."/>
            <person name="Barry K.W."/>
            <person name="Belfiori B."/>
            <person name="Cichocki N."/>
            <person name="Clum A."/>
            <person name="Dockter R.B."/>
            <person name="Fauchery L."/>
            <person name="Guy J."/>
            <person name="Iotti M."/>
            <person name="Le Tacon F."/>
            <person name="Lindquist E.A."/>
            <person name="Lipzen A."/>
            <person name="Malagnac F."/>
            <person name="Mello A."/>
            <person name="Molinier V."/>
            <person name="Miyauchi S."/>
            <person name="Poulain J."/>
            <person name="Riccioni C."/>
            <person name="Rubini A."/>
            <person name="Sitrit Y."/>
            <person name="Splivallo R."/>
            <person name="Traeger S."/>
            <person name="Wang M."/>
            <person name="Zifcakova L."/>
            <person name="Wipf D."/>
            <person name="Zambonelli A."/>
            <person name="Paolocci F."/>
            <person name="Nowrousian M."/>
            <person name="Ottonello S."/>
            <person name="Baldrian P."/>
            <person name="Spatafora J.W."/>
            <person name="Henrissat B."/>
            <person name="Nagy L.G."/>
            <person name="Aury J.M."/>
            <person name="Wincker P."/>
            <person name="Grigoriev I.V."/>
            <person name="Bonfante P."/>
            <person name="Martin F.M."/>
        </authorList>
    </citation>
    <scope>NUCLEOTIDE SEQUENCE [LARGE SCALE GENOMIC DNA]</scope>
    <source>
        <strain evidence="1 2">120613-1</strain>
    </source>
</reference>
<name>A0A3N4K0R9_9PEZI</name>
<dbReference type="AlphaFoldDB" id="A0A3N4K0R9"/>
<keyword evidence="2" id="KW-1185">Reference proteome</keyword>
<proteinExistence type="predicted"/>
<dbReference type="Proteomes" id="UP000276215">
    <property type="component" value="Unassembled WGS sequence"/>
</dbReference>
<dbReference type="EMBL" id="ML120365">
    <property type="protein sequence ID" value="RPB02919.1"/>
    <property type="molecule type" value="Genomic_DNA"/>
</dbReference>